<proteinExistence type="predicted"/>
<feature type="compositionally biased region" description="Low complexity" evidence="1">
    <location>
        <begin position="81"/>
        <end position="91"/>
    </location>
</feature>
<evidence type="ECO:0000313" key="3">
    <source>
        <dbReference type="Proteomes" id="UP000886523"/>
    </source>
</evidence>
<evidence type="ECO:0000256" key="1">
    <source>
        <dbReference type="SAM" id="MobiDB-lite"/>
    </source>
</evidence>
<name>A0A9P6AY82_9AGAM</name>
<feature type="compositionally biased region" description="Polar residues" evidence="1">
    <location>
        <begin position="68"/>
        <end position="80"/>
    </location>
</feature>
<protein>
    <submittedName>
        <fullName evidence="2">Uncharacterized protein</fullName>
    </submittedName>
</protein>
<keyword evidence="3" id="KW-1185">Reference proteome</keyword>
<feature type="region of interest" description="Disordered" evidence="1">
    <location>
        <begin position="223"/>
        <end position="245"/>
    </location>
</feature>
<comment type="caution">
    <text evidence="2">The sequence shown here is derived from an EMBL/GenBank/DDBJ whole genome shotgun (WGS) entry which is preliminary data.</text>
</comment>
<dbReference type="EMBL" id="MU128967">
    <property type="protein sequence ID" value="KAF9513902.1"/>
    <property type="molecule type" value="Genomic_DNA"/>
</dbReference>
<dbReference type="AlphaFoldDB" id="A0A9P6AY82"/>
<accession>A0A9P6AY82</accession>
<dbReference type="OrthoDB" id="354769at2759"/>
<reference evidence="2" key="1">
    <citation type="journal article" date="2020" name="Nat. Commun.">
        <title>Large-scale genome sequencing of mycorrhizal fungi provides insights into the early evolution of symbiotic traits.</title>
        <authorList>
            <person name="Miyauchi S."/>
            <person name="Kiss E."/>
            <person name="Kuo A."/>
            <person name="Drula E."/>
            <person name="Kohler A."/>
            <person name="Sanchez-Garcia M."/>
            <person name="Morin E."/>
            <person name="Andreopoulos B."/>
            <person name="Barry K.W."/>
            <person name="Bonito G."/>
            <person name="Buee M."/>
            <person name="Carver A."/>
            <person name="Chen C."/>
            <person name="Cichocki N."/>
            <person name="Clum A."/>
            <person name="Culley D."/>
            <person name="Crous P.W."/>
            <person name="Fauchery L."/>
            <person name="Girlanda M."/>
            <person name="Hayes R.D."/>
            <person name="Keri Z."/>
            <person name="LaButti K."/>
            <person name="Lipzen A."/>
            <person name="Lombard V."/>
            <person name="Magnuson J."/>
            <person name="Maillard F."/>
            <person name="Murat C."/>
            <person name="Nolan M."/>
            <person name="Ohm R.A."/>
            <person name="Pangilinan J."/>
            <person name="Pereira M.F."/>
            <person name="Perotto S."/>
            <person name="Peter M."/>
            <person name="Pfister S."/>
            <person name="Riley R."/>
            <person name="Sitrit Y."/>
            <person name="Stielow J.B."/>
            <person name="Szollosi G."/>
            <person name="Zifcakova L."/>
            <person name="Stursova M."/>
            <person name="Spatafora J.W."/>
            <person name="Tedersoo L."/>
            <person name="Vaario L.M."/>
            <person name="Yamada A."/>
            <person name="Yan M."/>
            <person name="Wang P."/>
            <person name="Xu J."/>
            <person name="Bruns T."/>
            <person name="Baldrian P."/>
            <person name="Vilgalys R."/>
            <person name="Dunand C."/>
            <person name="Henrissat B."/>
            <person name="Grigoriev I.V."/>
            <person name="Hibbett D."/>
            <person name="Nagy L.G."/>
            <person name="Martin F.M."/>
        </authorList>
    </citation>
    <scope>NUCLEOTIDE SEQUENCE</scope>
    <source>
        <strain evidence="2">UP504</strain>
    </source>
</reference>
<feature type="region of interest" description="Disordered" evidence="1">
    <location>
        <begin position="426"/>
        <end position="500"/>
    </location>
</feature>
<feature type="region of interest" description="Disordered" evidence="1">
    <location>
        <begin position="1"/>
        <end position="29"/>
    </location>
</feature>
<feature type="compositionally biased region" description="Low complexity" evidence="1">
    <location>
        <begin position="457"/>
        <end position="468"/>
    </location>
</feature>
<gene>
    <name evidence="2" type="ORF">BS47DRAFT_1392947</name>
</gene>
<feature type="compositionally biased region" description="Polar residues" evidence="1">
    <location>
        <begin position="18"/>
        <end position="29"/>
    </location>
</feature>
<evidence type="ECO:0000313" key="2">
    <source>
        <dbReference type="EMBL" id="KAF9513902.1"/>
    </source>
</evidence>
<sequence>MNGPRHSLSVLSDDDAQYDQSSHLDPTSSMTALANKTWGLFDRILGRSPTDRSPHRGNLSLNVPILGPTTSKNDTASADKSQSYSPHSQSPHSEDSGPPSPSLGPPLTINTLSHSERAEKVKRRRKVLQILGDIPFVTSDTGDVAFDMAISRPSNPGMVTPPYHIRRHSSPISPNLAKEVVLGPRVLRRAAAAAAHRPVAPTSSPSSDSEDFVVVPNARPSFSVETPHAVPHPRMTPPRPTNSIDRKTSFASISTTDSASTILSITDHQNSKTKAELERARKRATLAKLHQFLGSHIPPELVLGAYSPPKQRVPSSIPAPSSVLPEIQTLPVAYVSDGDLDSRTSRLTPAQHAHIVRKKQKITKMLGVCPPNALMEQSGFIEPPHSSRLTSSPLYMQHRYSINSLAYLVKKNKQEQLQDLLTYIRTDGDGRGRSRGSGVRAQSSFSDEDENVDVRRNSNSTSSISSSRMEYQEAPPSPTRSSISSFSAVMSPPPQPNEFQRRRKRAAKLSSFFGVEYRELFTEVLNTIESEVRSDRARGSLTAAEVQELLAKLRKLKAA</sequence>
<organism evidence="2 3">
    <name type="scientific">Hydnum rufescens UP504</name>
    <dbReference type="NCBI Taxonomy" id="1448309"/>
    <lineage>
        <taxon>Eukaryota</taxon>
        <taxon>Fungi</taxon>
        <taxon>Dikarya</taxon>
        <taxon>Basidiomycota</taxon>
        <taxon>Agaricomycotina</taxon>
        <taxon>Agaricomycetes</taxon>
        <taxon>Cantharellales</taxon>
        <taxon>Hydnaceae</taxon>
        <taxon>Hydnum</taxon>
    </lineage>
</organism>
<feature type="region of interest" description="Disordered" evidence="1">
    <location>
        <begin position="45"/>
        <end position="120"/>
    </location>
</feature>
<dbReference type="Proteomes" id="UP000886523">
    <property type="component" value="Unassembled WGS sequence"/>
</dbReference>